<dbReference type="InterPro" id="IPR008947">
    <property type="entry name" value="PLipase_C/P1_nuclease_dom_sf"/>
</dbReference>
<dbReference type="KEGG" id="slaa:EUU25_09230"/>
<dbReference type="EMBL" id="CP035733">
    <property type="protein sequence ID" value="QGY80784.1"/>
    <property type="molecule type" value="Genomic_DNA"/>
</dbReference>
<sequence length="309" mass="34829">MISKFGQHGRIAMNGKIFQGLTVLAVVASSSSIAFPTKAFAWSKAGHLTVCDYAYRTVSDEAREKINALLKADGEYRSFNYGCVEEDEMPRKHPDDHFINYDRTRVSVSDDVCPQNESCILQGIDRDLEILGDRNRTAKERAKALLGLGHWVGDIHQPLHISFADDRGGNYLLVKGLCGSGKKSNLHSVWDKCLVEKYVLQTKLSKDWAGFTVTYRAVDRLRKLTTAAEKAQWTSTQPWQWAAESYAITRKENTLYCNLNLAGTECSRPNDERISINQDYLKTNGQIAEDRLRMAGVRLAYLIEKALTQ</sequence>
<reference evidence="8" key="1">
    <citation type="submission" date="2019-01" db="EMBL/GenBank/DDBJ databases">
        <title>Sphingorhabdus lacus sp.nov., isolated from an oligotrophic freshwater lake.</title>
        <authorList>
            <person name="Park M."/>
        </authorList>
    </citation>
    <scope>NUCLEOTIDE SEQUENCE [LARGE SCALE GENOMIC DNA]</scope>
    <source>
        <strain evidence="8">IMCC1753</strain>
    </source>
</reference>
<keyword evidence="2" id="KW-0479">Metal-binding</keyword>
<dbReference type="PANTHER" id="PTHR33146:SF26">
    <property type="entry name" value="ENDONUCLEASE 4"/>
    <property type="match status" value="1"/>
</dbReference>
<evidence type="ECO:0000256" key="6">
    <source>
        <dbReference type="ARBA" id="ARBA00023180"/>
    </source>
</evidence>
<dbReference type="SUPFAM" id="SSF48537">
    <property type="entry name" value="Phospholipase C/P1 nuclease"/>
    <property type="match status" value="1"/>
</dbReference>
<keyword evidence="6" id="KW-0325">Glycoprotein</keyword>
<name>A0A6I6L7T1_9SPHN</name>
<dbReference type="GO" id="GO:0004519">
    <property type="term" value="F:endonuclease activity"/>
    <property type="evidence" value="ECO:0007669"/>
    <property type="project" value="UniProtKB-KW"/>
</dbReference>
<dbReference type="GO" id="GO:0016788">
    <property type="term" value="F:hydrolase activity, acting on ester bonds"/>
    <property type="evidence" value="ECO:0007669"/>
    <property type="project" value="InterPro"/>
</dbReference>
<keyword evidence="8" id="KW-1185">Reference proteome</keyword>
<keyword evidence="3" id="KW-0255">Endonuclease</keyword>
<proteinExistence type="predicted"/>
<organism evidence="7 8">
    <name type="scientific">Sphingorhabdus lacus</name>
    <dbReference type="NCBI Taxonomy" id="392610"/>
    <lineage>
        <taxon>Bacteria</taxon>
        <taxon>Pseudomonadati</taxon>
        <taxon>Pseudomonadota</taxon>
        <taxon>Alphaproteobacteria</taxon>
        <taxon>Sphingomonadales</taxon>
        <taxon>Sphingomonadaceae</taxon>
        <taxon>Sphingorhabdus</taxon>
    </lineage>
</organism>
<keyword evidence="4" id="KW-0378">Hydrolase</keyword>
<keyword evidence="1" id="KW-0540">Nuclease</keyword>
<evidence type="ECO:0000256" key="5">
    <source>
        <dbReference type="ARBA" id="ARBA00023157"/>
    </source>
</evidence>
<dbReference type="Proteomes" id="UP000428803">
    <property type="component" value="Chromosome"/>
</dbReference>
<accession>A0A6I6L7T1</accession>
<keyword evidence="5" id="KW-1015">Disulfide bond</keyword>
<evidence type="ECO:0008006" key="9">
    <source>
        <dbReference type="Google" id="ProtNLM"/>
    </source>
</evidence>
<evidence type="ECO:0000256" key="4">
    <source>
        <dbReference type="ARBA" id="ARBA00022801"/>
    </source>
</evidence>
<dbReference type="GO" id="GO:0003676">
    <property type="term" value="F:nucleic acid binding"/>
    <property type="evidence" value="ECO:0007669"/>
    <property type="project" value="InterPro"/>
</dbReference>
<dbReference type="Pfam" id="PF02265">
    <property type="entry name" value="S1-P1_nuclease"/>
    <property type="match status" value="1"/>
</dbReference>
<evidence type="ECO:0000256" key="2">
    <source>
        <dbReference type="ARBA" id="ARBA00022723"/>
    </source>
</evidence>
<evidence type="ECO:0000256" key="3">
    <source>
        <dbReference type="ARBA" id="ARBA00022759"/>
    </source>
</evidence>
<dbReference type="CDD" id="cd11010">
    <property type="entry name" value="S1-P1_nuclease"/>
    <property type="match status" value="1"/>
</dbReference>
<dbReference type="Gene3D" id="1.10.575.10">
    <property type="entry name" value="P1 Nuclease"/>
    <property type="match status" value="1"/>
</dbReference>
<dbReference type="GO" id="GO:0006308">
    <property type="term" value="P:DNA catabolic process"/>
    <property type="evidence" value="ECO:0007669"/>
    <property type="project" value="InterPro"/>
</dbReference>
<protein>
    <recommendedName>
        <fullName evidence="9">S1/P1 Nuclease</fullName>
    </recommendedName>
</protein>
<evidence type="ECO:0000256" key="1">
    <source>
        <dbReference type="ARBA" id="ARBA00022722"/>
    </source>
</evidence>
<evidence type="ECO:0000313" key="7">
    <source>
        <dbReference type="EMBL" id="QGY80784.1"/>
    </source>
</evidence>
<evidence type="ECO:0000313" key="8">
    <source>
        <dbReference type="Proteomes" id="UP000428803"/>
    </source>
</evidence>
<dbReference type="PANTHER" id="PTHR33146">
    <property type="entry name" value="ENDONUCLEASE 4"/>
    <property type="match status" value="1"/>
</dbReference>
<dbReference type="GO" id="GO:0046872">
    <property type="term" value="F:metal ion binding"/>
    <property type="evidence" value="ECO:0007669"/>
    <property type="project" value="UniProtKB-KW"/>
</dbReference>
<dbReference type="AlphaFoldDB" id="A0A6I6L7T1"/>
<dbReference type="InterPro" id="IPR003154">
    <property type="entry name" value="S1/P1nuclease"/>
</dbReference>
<gene>
    <name evidence="7" type="ORF">EUU25_09230</name>
</gene>